<organism evidence="5 6">
    <name type="scientific">endosymbiont of Ridgeia piscesae</name>
    <dbReference type="NCBI Taxonomy" id="54398"/>
    <lineage>
        <taxon>Bacteria</taxon>
        <taxon>Pseudomonadati</taxon>
        <taxon>Pseudomonadota</taxon>
        <taxon>Gammaproteobacteria</taxon>
        <taxon>sulfur-oxidizing symbionts</taxon>
    </lineage>
</organism>
<evidence type="ECO:0000313" key="4">
    <source>
        <dbReference type="EMBL" id="KRT54218.1"/>
    </source>
</evidence>
<keyword evidence="1" id="KW-0547">Nucleotide-binding</keyword>
<sequence length="614" mass="68258">MFSAGGSVLQQWSEDLISPEGAGTLDGLFLQRVRRSPEGMAYQAFDRGAKEWWGLTWAEMGREIARWRQALLQEGLEPGDRVALQLRNCPEWVMFDQAALSLGLVTVPLYTDDRAEAVAYILQDAVVKLLLVQDAGRWRRMVSALQGVETLQRVVVLEGAEQLPESSLHQRVRAAGTWLPESGPALQPRSADPHSLASIVYTSGTTGRPKGVMLSHWNMLSVAHASLTVVDCYRQDLFLSFLPLSHTLERTAGYYLPLMAGATVAYARSVTQLAEDMQCIRPTVIIAVPRIFERIYARLQEQLKQRSLLARGLFRLTLHCGFIQFEYQMGRQGWSPKLLLMPLLRRLVADKVLARLGGRLRGAISGGAALSPDVSRFMLSLGLPILQGYGLTETSPVISVNPMDNVKVDSVGVPLRGVEVRIGENDELLVKTPGRMLGYWNNHAATAEMIDAEGWLHTGDQARIDEQRHIYITGRLKDILVLSNGEKIPPSDMEMAIALDPLIEQVLVVGEGKPYLAALLVVNADLWEGLAREFGFDPEQPQSLDDAALQQAFIQRIRSALKDFPGYAKIRRVALLLEPWSVENGLLTPTLKVKRPKVLKRYAEQMAALYSSEH</sequence>
<dbReference type="CDD" id="cd05907">
    <property type="entry name" value="VL_LC_FACS_like"/>
    <property type="match status" value="1"/>
</dbReference>
<keyword evidence="2" id="KW-0067">ATP-binding</keyword>
<dbReference type="GO" id="GO:0005524">
    <property type="term" value="F:ATP binding"/>
    <property type="evidence" value="ECO:0007669"/>
    <property type="project" value="UniProtKB-KW"/>
</dbReference>
<name>A0A0T5Z1P4_9GAMM</name>
<dbReference type="PANTHER" id="PTHR43272:SF33">
    <property type="entry name" value="AMP-BINDING DOMAIN-CONTAINING PROTEIN-RELATED"/>
    <property type="match status" value="1"/>
</dbReference>
<evidence type="ECO:0000259" key="3">
    <source>
        <dbReference type="Pfam" id="PF00501"/>
    </source>
</evidence>
<proteinExistence type="predicted"/>
<dbReference type="RefSeq" id="WP_057956401.1">
    <property type="nucleotide sequence ID" value="NZ_KQ556927.1"/>
</dbReference>
<reference evidence="6 7" key="1">
    <citation type="submission" date="2015-11" db="EMBL/GenBank/DDBJ databases">
        <title>The genome of Candidatus Endoriftia persephone in Ridgeia piscesae and population structure of the North Eastern Pacific vestimentiferan symbionts.</title>
        <authorList>
            <person name="Perez M."/>
            <person name="Juniper K.S."/>
        </authorList>
    </citation>
    <scope>NUCLEOTIDE SEQUENCE [LARGE SCALE GENOMIC DNA]</scope>
    <source>
        <strain evidence="5">Ind10</strain>
        <strain evidence="4">Ind11</strain>
    </source>
</reference>
<accession>A0A0T5Z1P4</accession>
<evidence type="ECO:0000313" key="6">
    <source>
        <dbReference type="Proteomes" id="UP000051276"/>
    </source>
</evidence>
<feature type="domain" description="AMP-dependent synthetase/ligase" evidence="3">
    <location>
        <begin position="32"/>
        <end position="440"/>
    </location>
</feature>
<evidence type="ECO:0000313" key="5">
    <source>
        <dbReference type="EMBL" id="KRT56752.1"/>
    </source>
</evidence>
<comment type="caution">
    <text evidence="5">The sequence shown here is derived from an EMBL/GenBank/DDBJ whole genome shotgun (WGS) entry which is preliminary data.</text>
</comment>
<dbReference type="PATRIC" id="fig|54398.3.peg.720"/>
<dbReference type="InterPro" id="IPR000873">
    <property type="entry name" value="AMP-dep_synth/lig_dom"/>
</dbReference>
<dbReference type="Pfam" id="PF23562">
    <property type="entry name" value="AMP-binding_C_3"/>
    <property type="match status" value="1"/>
</dbReference>
<dbReference type="InterPro" id="IPR042099">
    <property type="entry name" value="ANL_N_sf"/>
</dbReference>
<dbReference type="AlphaFoldDB" id="A0A0T5Z1P4"/>
<evidence type="ECO:0000313" key="7">
    <source>
        <dbReference type="Proteomes" id="UP000051634"/>
    </source>
</evidence>
<gene>
    <name evidence="4" type="ORF">Ga0074115_103115</name>
    <name evidence="5" type="ORF">Ga0076813_10213</name>
</gene>
<dbReference type="PROSITE" id="PS00455">
    <property type="entry name" value="AMP_BINDING"/>
    <property type="match status" value="1"/>
</dbReference>
<dbReference type="GO" id="GO:0016020">
    <property type="term" value="C:membrane"/>
    <property type="evidence" value="ECO:0007669"/>
    <property type="project" value="TreeGrafter"/>
</dbReference>
<protein>
    <submittedName>
        <fullName evidence="4 5">Long-chain acyl-CoA synthetase</fullName>
    </submittedName>
</protein>
<dbReference type="Proteomes" id="UP000051276">
    <property type="component" value="Unassembled WGS sequence"/>
</dbReference>
<dbReference type="GO" id="GO:0004467">
    <property type="term" value="F:long-chain fatty acid-CoA ligase activity"/>
    <property type="evidence" value="ECO:0007669"/>
    <property type="project" value="TreeGrafter"/>
</dbReference>
<dbReference type="SUPFAM" id="SSF56801">
    <property type="entry name" value="Acetyl-CoA synthetase-like"/>
    <property type="match status" value="1"/>
</dbReference>
<dbReference type="STRING" id="54398.Ga0074115_103115"/>
<dbReference type="EMBL" id="LDXT01000093">
    <property type="protein sequence ID" value="KRT54218.1"/>
    <property type="molecule type" value="Genomic_DNA"/>
</dbReference>
<dbReference type="EMBL" id="LMXI01000673">
    <property type="protein sequence ID" value="KRT56752.1"/>
    <property type="molecule type" value="Genomic_DNA"/>
</dbReference>
<dbReference type="InterPro" id="IPR020845">
    <property type="entry name" value="AMP-binding_CS"/>
</dbReference>
<keyword evidence="7" id="KW-1185">Reference proteome</keyword>
<dbReference type="Gene3D" id="3.40.50.12780">
    <property type="entry name" value="N-terminal domain of ligase-like"/>
    <property type="match status" value="1"/>
</dbReference>
<dbReference type="PANTHER" id="PTHR43272">
    <property type="entry name" value="LONG-CHAIN-FATTY-ACID--COA LIGASE"/>
    <property type="match status" value="1"/>
</dbReference>
<evidence type="ECO:0000256" key="2">
    <source>
        <dbReference type="ARBA" id="ARBA00022840"/>
    </source>
</evidence>
<dbReference type="Pfam" id="PF00501">
    <property type="entry name" value="AMP-binding"/>
    <property type="match status" value="1"/>
</dbReference>
<dbReference type="Proteomes" id="UP000051634">
    <property type="component" value="Unassembled WGS sequence"/>
</dbReference>
<evidence type="ECO:0000256" key="1">
    <source>
        <dbReference type="ARBA" id="ARBA00022741"/>
    </source>
</evidence>